<proteinExistence type="predicted"/>
<organism evidence="2 3">
    <name type="scientific">Ambispora leptoticha</name>
    <dbReference type="NCBI Taxonomy" id="144679"/>
    <lineage>
        <taxon>Eukaryota</taxon>
        <taxon>Fungi</taxon>
        <taxon>Fungi incertae sedis</taxon>
        <taxon>Mucoromycota</taxon>
        <taxon>Glomeromycotina</taxon>
        <taxon>Glomeromycetes</taxon>
        <taxon>Archaeosporales</taxon>
        <taxon>Ambisporaceae</taxon>
        <taxon>Ambispora</taxon>
    </lineage>
</organism>
<name>A0A9N9C606_9GLOM</name>
<sequence length="72" mass="7826">MVEDTQDVTETTTSPEQNTTTTEKVLSNMDLDSTTSSFLLNTTTCVVESVLPETAENSVQSSYDSEDAPFIV</sequence>
<dbReference type="AlphaFoldDB" id="A0A9N9C606"/>
<keyword evidence="3" id="KW-1185">Reference proteome</keyword>
<protein>
    <submittedName>
        <fullName evidence="2">701_t:CDS:1</fullName>
    </submittedName>
</protein>
<evidence type="ECO:0000256" key="1">
    <source>
        <dbReference type="SAM" id="MobiDB-lite"/>
    </source>
</evidence>
<evidence type="ECO:0000313" key="2">
    <source>
        <dbReference type="EMBL" id="CAG8587647.1"/>
    </source>
</evidence>
<feature type="non-terminal residue" evidence="2">
    <location>
        <position position="72"/>
    </location>
</feature>
<accession>A0A9N9C606</accession>
<comment type="caution">
    <text evidence="2">The sequence shown here is derived from an EMBL/GenBank/DDBJ whole genome shotgun (WGS) entry which is preliminary data.</text>
</comment>
<reference evidence="2" key="1">
    <citation type="submission" date="2021-06" db="EMBL/GenBank/DDBJ databases">
        <authorList>
            <person name="Kallberg Y."/>
            <person name="Tangrot J."/>
            <person name="Rosling A."/>
        </authorList>
    </citation>
    <scope>NUCLEOTIDE SEQUENCE</scope>
    <source>
        <strain evidence="2">FL130A</strain>
    </source>
</reference>
<gene>
    <name evidence="2" type="ORF">ALEPTO_LOCUS7558</name>
</gene>
<dbReference type="Proteomes" id="UP000789508">
    <property type="component" value="Unassembled WGS sequence"/>
</dbReference>
<dbReference type="EMBL" id="CAJVPS010003372">
    <property type="protein sequence ID" value="CAG8587647.1"/>
    <property type="molecule type" value="Genomic_DNA"/>
</dbReference>
<evidence type="ECO:0000313" key="3">
    <source>
        <dbReference type="Proteomes" id="UP000789508"/>
    </source>
</evidence>
<feature type="compositionally biased region" description="Low complexity" evidence="1">
    <location>
        <begin position="8"/>
        <end position="23"/>
    </location>
</feature>
<feature type="region of interest" description="Disordered" evidence="1">
    <location>
        <begin position="1"/>
        <end position="25"/>
    </location>
</feature>